<evidence type="ECO:0000313" key="6">
    <source>
        <dbReference type="Proteomes" id="UP000594263"/>
    </source>
</evidence>
<organism evidence="5 6">
    <name type="scientific">Kalanchoe fedtschenkoi</name>
    <name type="common">Lavender scallops</name>
    <name type="synonym">South American air plant</name>
    <dbReference type="NCBI Taxonomy" id="63787"/>
    <lineage>
        <taxon>Eukaryota</taxon>
        <taxon>Viridiplantae</taxon>
        <taxon>Streptophyta</taxon>
        <taxon>Embryophyta</taxon>
        <taxon>Tracheophyta</taxon>
        <taxon>Spermatophyta</taxon>
        <taxon>Magnoliopsida</taxon>
        <taxon>eudicotyledons</taxon>
        <taxon>Gunneridae</taxon>
        <taxon>Pentapetalae</taxon>
        <taxon>Saxifragales</taxon>
        <taxon>Crassulaceae</taxon>
        <taxon>Kalanchoe</taxon>
    </lineage>
</organism>
<feature type="domain" description="Aminomethyltransferase C-terminal" evidence="4">
    <location>
        <begin position="340"/>
        <end position="410"/>
    </location>
</feature>
<dbReference type="SUPFAM" id="SSF101790">
    <property type="entry name" value="Aminomethyltransferase beta-barrel domain"/>
    <property type="match status" value="1"/>
</dbReference>
<evidence type="ECO:0000259" key="3">
    <source>
        <dbReference type="Pfam" id="PF01571"/>
    </source>
</evidence>
<dbReference type="PANTHER" id="PTHR43757">
    <property type="entry name" value="AMINOMETHYLTRANSFERASE"/>
    <property type="match status" value="1"/>
</dbReference>
<dbReference type="InterPro" id="IPR017703">
    <property type="entry name" value="YgfZ/GCV_T_CS"/>
</dbReference>
<keyword evidence="2" id="KW-0809">Transit peptide</keyword>
<dbReference type="Proteomes" id="UP000594263">
    <property type="component" value="Unplaced"/>
</dbReference>
<feature type="domain" description="GCVT N-terminal" evidence="3">
    <location>
        <begin position="97"/>
        <end position="319"/>
    </location>
</feature>
<dbReference type="Gene3D" id="3.30.1360.120">
    <property type="entry name" value="Probable tRNA modification gtpase trme, domain 1"/>
    <property type="match status" value="1"/>
</dbReference>
<dbReference type="InterPro" id="IPR028896">
    <property type="entry name" value="GcvT/YgfZ/DmdA"/>
</dbReference>
<dbReference type="GO" id="GO:0009507">
    <property type="term" value="C:chloroplast"/>
    <property type="evidence" value="ECO:0007669"/>
    <property type="project" value="EnsemblPlants"/>
</dbReference>
<dbReference type="PANTHER" id="PTHR43757:SF14">
    <property type="entry name" value="GLYCINE CLEAVAGE T-PROTEIN FAMILY"/>
    <property type="match status" value="1"/>
</dbReference>
<dbReference type="InterPro" id="IPR029043">
    <property type="entry name" value="GcvT/YgfZ_C"/>
</dbReference>
<dbReference type="Pfam" id="PF01571">
    <property type="entry name" value="GCV_T"/>
    <property type="match status" value="1"/>
</dbReference>
<dbReference type="FunFam" id="3.30.1360.120:FF:000021">
    <property type="entry name" value="Slr0635 protein"/>
    <property type="match status" value="1"/>
</dbReference>
<dbReference type="InterPro" id="IPR027266">
    <property type="entry name" value="TrmE/GcvT-like"/>
</dbReference>
<dbReference type="AlphaFoldDB" id="A0A7N0UED2"/>
<dbReference type="EnsemblPlants" id="Kaladp0062s0207.1.v1.1">
    <property type="protein sequence ID" value="Kaladp0062s0207.1.v1.1"/>
    <property type="gene ID" value="Kaladp0062s0207.v1.1"/>
</dbReference>
<evidence type="ECO:0000259" key="4">
    <source>
        <dbReference type="Pfam" id="PF08669"/>
    </source>
</evidence>
<evidence type="ECO:0000313" key="5">
    <source>
        <dbReference type="EnsemblPlants" id="Kaladp0062s0207.1.v1.1"/>
    </source>
</evidence>
<dbReference type="OMA" id="DHRTIPH"/>
<dbReference type="InterPro" id="IPR006222">
    <property type="entry name" value="GCVT_N"/>
</dbReference>
<reference evidence="5" key="1">
    <citation type="submission" date="2021-01" db="UniProtKB">
        <authorList>
            <consortium name="EnsemblPlants"/>
        </authorList>
    </citation>
    <scope>IDENTIFICATION</scope>
</reference>
<proteinExistence type="inferred from homology"/>
<dbReference type="Pfam" id="PF08669">
    <property type="entry name" value="GCV_T_C"/>
    <property type="match status" value="1"/>
</dbReference>
<dbReference type="GO" id="GO:0005739">
    <property type="term" value="C:mitochondrion"/>
    <property type="evidence" value="ECO:0007669"/>
    <property type="project" value="TreeGrafter"/>
</dbReference>
<evidence type="ECO:0008006" key="7">
    <source>
        <dbReference type="Google" id="ProtNLM"/>
    </source>
</evidence>
<name>A0A7N0UED2_KALFE</name>
<dbReference type="SUPFAM" id="SSF103025">
    <property type="entry name" value="Folate-binding domain"/>
    <property type="match status" value="1"/>
</dbReference>
<dbReference type="InterPro" id="IPR013977">
    <property type="entry name" value="GcvT_C"/>
</dbReference>
<dbReference type="Gramene" id="Kaladp0062s0207.1.v1.1">
    <property type="protein sequence ID" value="Kaladp0062s0207.1.v1.1"/>
    <property type="gene ID" value="Kaladp0062s0207.v1.1"/>
</dbReference>
<keyword evidence="6" id="KW-1185">Reference proteome</keyword>
<sequence length="421" mass="45493">MTHTINPSSLNYVISAGLSSKPTTGRMVLPKSRSLLTMKPQPQLVLSAADIHHTNTSTSVAASSFHISPPPIDQDIPDTVADEDVVPILDGNDEEALNAFYNGVAVANLSDFGRIRVSGEDRIQFLQNQTTADFGCLSEGQGIDTVFVTPTARTIDIAHAWVMKNAITLMVSPGTCESITSMLTKYIFFADKVEIHEFTKETCFFVLVGPKSCQVMNSLNLSDLVGKPYGTHLHYNVNGLPITVGVGSIISEDGFSMLVSATAAKSVWNTLLAQGAIPMGSDAWERLRIYEGRPAPGKELTQEFNVLEAGFWSSISLKKGCYKGQETIARLVTYDGVKQKLWGLRLSAPAEPGSPITVDGKKAGMLTSYAPGMKEFKHVGLGYIKTKAASEGHTVTVGNNVSGEVVDVPFLMRQRRKSVHP</sequence>
<protein>
    <recommendedName>
        <fullName evidence="7">Aminomethyltransferase folate-binding domain-containing protein</fullName>
    </recommendedName>
</protein>
<evidence type="ECO:0000256" key="2">
    <source>
        <dbReference type="ARBA" id="ARBA00022946"/>
    </source>
</evidence>
<comment type="similarity">
    <text evidence="1">Belongs to the GcvT family.</text>
</comment>
<accession>A0A7N0UED2</accession>
<evidence type="ECO:0000256" key="1">
    <source>
        <dbReference type="ARBA" id="ARBA00008609"/>
    </source>
</evidence>
<dbReference type="NCBIfam" id="TIGR03317">
    <property type="entry name" value="ygfZ_signature"/>
    <property type="match status" value="1"/>
</dbReference>